<evidence type="ECO:0008006" key="3">
    <source>
        <dbReference type="Google" id="ProtNLM"/>
    </source>
</evidence>
<sequence length="124" mass="14330">MKYHHLSIFGDNTAETYQAITKILGVAPLEDEGRAFSKSEYSVWTYAVGTEDNQPYFDFINVFLDLLETKFDALEKLGIFRDNITFWLLYNYEHQCSLGFNAQELLRLGASGIALNIDCWEEKK</sequence>
<evidence type="ECO:0000313" key="1">
    <source>
        <dbReference type="EMBL" id="UOE32045.1"/>
    </source>
</evidence>
<keyword evidence="2" id="KW-1185">Reference proteome</keyword>
<gene>
    <name evidence="1" type="ORF">MTP16_12970</name>
</gene>
<dbReference type="Proteomes" id="UP000831390">
    <property type="component" value="Chromosome"/>
</dbReference>
<evidence type="ECO:0000313" key="2">
    <source>
        <dbReference type="Proteomes" id="UP000831390"/>
    </source>
</evidence>
<organism evidence="1 2">
    <name type="scientific">Hymenobacter monticola</name>
    <dbReference type="NCBI Taxonomy" id="1705399"/>
    <lineage>
        <taxon>Bacteria</taxon>
        <taxon>Pseudomonadati</taxon>
        <taxon>Bacteroidota</taxon>
        <taxon>Cytophagia</taxon>
        <taxon>Cytophagales</taxon>
        <taxon>Hymenobacteraceae</taxon>
        <taxon>Hymenobacter</taxon>
    </lineage>
</organism>
<accession>A0ABY4AYR9</accession>
<proteinExistence type="predicted"/>
<dbReference type="RefSeq" id="WP_243509247.1">
    <property type="nucleotide sequence ID" value="NZ_CP094534.1"/>
</dbReference>
<protein>
    <recommendedName>
        <fullName evidence="3">DUF4279 domain-containing protein</fullName>
    </recommendedName>
</protein>
<name>A0ABY4AYR9_9BACT</name>
<dbReference type="EMBL" id="CP094534">
    <property type="protein sequence ID" value="UOE32045.1"/>
    <property type="molecule type" value="Genomic_DNA"/>
</dbReference>
<reference evidence="1 2" key="1">
    <citation type="submission" date="2022-03" db="EMBL/GenBank/DDBJ databases">
        <title>Hymenobactersp. isolated from the air.</title>
        <authorList>
            <person name="Won M."/>
            <person name="Kwon S.-W."/>
        </authorList>
    </citation>
    <scope>NUCLEOTIDE SEQUENCE [LARGE SCALE GENOMIC DNA]</scope>
    <source>
        <strain evidence="1 2">KACC 22596</strain>
    </source>
</reference>